<dbReference type="GO" id="GO:0003848">
    <property type="term" value="F:2-amino-4-hydroxy-6-hydroxymethyldihydropteridine diphosphokinase activity"/>
    <property type="evidence" value="ECO:0007669"/>
    <property type="project" value="UniProtKB-EC"/>
</dbReference>
<dbReference type="UniPathway" id="UPA00077">
    <property type="reaction ID" value="UER00154"/>
</dbReference>
<organism evidence="12 13">
    <name type="scientific">Actinomyces gaoshouyii</name>
    <dbReference type="NCBI Taxonomy" id="1960083"/>
    <lineage>
        <taxon>Bacteria</taxon>
        <taxon>Bacillati</taxon>
        <taxon>Actinomycetota</taxon>
        <taxon>Actinomycetes</taxon>
        <taxon>Actinomycetales</taxon>
        <taxon>Actinomycetaceae</taxon>
        <taxon>Actinomyces</taxon>
    </lineage>
</organism>
<evidence type="ECO:0000256" key="10">
    <source>
        <dbReference type="SAM" id="MobiDB-lite"/>
    </source>
</evidence>
<dbReference type="NCBIfam" id="TIGR00526">
    <property type="entry name" value="folB_dom"/>
    <property type="match status" value="1"/>
</dbReference>
<feature type="region of interest" description="Disordered" evidence="10">
    <location>
        <begin position="636"/>
        <end position="730"/>
    </location>
</feature>
<dbReference type="EMBL" id="BMNJ01000004">
    <property type="protein sequence ID" value="GGO98938.1"/>
    <property type="molecule type" value="Genomic_DNA"/>
</dbReference>
<dbReference type="GO" id="GO:0005524">
    <property type="term" value="F:ATP binding"/>
    <property type="evidence" value="ECO:0007669"/>
    <property type="project" value="UniProtKB-KW"/>
</dbReference>
<dbReference type="NCBIfam" id="TIGR00525">
    <property type="entry name" value="folB"/>
    <property type="match status" value="1"/>
</dbReference>
<evidence type="ECO:0000256" key="5">
    <source>
        <dbReference type="ARBA" id="ARBA00022741"/>
    </source>
</evidence>
<keyword evidence="4" id="KW-0808">Transferase</keyword>
<dbReference type="AlphaFoldDB" id="A0A8H9HES4"/>
<dbReference type="Proteomes" id="UP000614239">
    <property type="component" value="Unassembled WGS sequence"/>
</dbReference>
<comment type="similarity">
    <text evidence="3">In the N-terminal section; belongs to the DHNA family.</text>
</comment>
<sequence>MSTVTSFSSDRIRLTGLSARGYHGVLPFERSEGQIFTADIALDLGPRGTAVAAVTDSLNDALDYSAVANAVVALIEGEPVALLETLAERISETVLAFPRVMAVEVTIHKPNAPLEVAFDDVSVTITRLSEAAASVLSSATSASAAASAPVVASAPSAAPCAAAADASEPPLPRASLPLPSAPSVPSAPAGAPAAEPINDAPPYPGALTGRLDAVDDSRTGVPEAPLAQGSSAPEPAQPPVPPVGDLGEGTVDHFGQAGPLRAGSVDEAWAAVPFSTAEPVGGDPGEDSHENRAEGAGFDGVAPAYDAGAHDPGATTPIDDAASHATPAPLGMGSPARPGDDRIASPAPAASGEDTDSPIGAGSSAVSQYQDVEPGHAVVAEAAPLPAGPAVDPLAEAPTAPVPVVIGLGGNLGEVVPSLRRAVRTLQSTEGVEVTAIAPLARTAAVIEPGAGEQPDYLNTVILARTSLSAKDVLALCRRLEADAGRVRLEPKGPRTLDADVITYSDLRSADPELILPHPRATSRSFVLLPWSQADAFAEIDGQSVAALAEQAPDRDGIRWLALDWIDSDALPKLPTGQYVPADALADSSQKVGAGERASQSQDVPDFLSAPSAALVGDEEEPFSETVPASMIKDALAQDPSSADAAPPGPGMPGAPSAPVPPAPPAPSPFVDQAPQVAEPISGAAPGQPGRPGQAPQDGRRAAGPQRSDDHTWSASSGWEDVIGRGGQGN</sequence>
<evidence type="ECO:0000256" key="3">
    <source>
        <dbReference type="ARBA" id="ARBA00009640"/>
    </source>
</evidence>
<comment type="catalytic activity">
    <reaction evidence="1">
        <text>6-hydroxymethyl-7,8-dihydropterin + ATP = (7,8-dihydropterin-6-yl)methyl diphosphate + AMP + H(+)</text>
        <dbReference type="Rhea" id="RHEA:11412"/>
        <dbReference type="ChEBI" id="CHEBI:15378"/>
        <dbReference type="ChEBI" id="CHEBI:30616"/>
        <dbReference type="ChEBI" id="CHEBI:44841"/>
        <dbReference type="ChEBI" id="CHEBI:72950"/>
        <dbReference type="ChEBI" id="CHEBI:456215"/>
        <dbReference type="EC" id="2.7.6.3"/>
    </reaction>
</comment>
<comment type="pathway">
    <text evidence="9">Cofactor biosynthesis; tetrahydrofolate biosynthesis; 2-amino-4-hydroxy-6-hydroxymethyl-7,8-dihydropteridine diphosphate from 7,8-dihydroneopterin triphosphate: step 3/4.</text>
</comment>
<protein>
    <recommendedName>
        <fullName evidence="9">Bifunctional folate synthesis protein</fullName>
    </recommendedName>
    <domain>
        <recommendedName>
            <fullName evidence="9">Dihydroneopterin aldolase</fullName>
            <shortName evidence="9">DHNA</shortName>
            <ecNumber evidence="9">4.1.2.25</ecNumber>
        </recommendedName>
        <alternativeName>
            <fullName evidence="9">7,8-dihydroneopterin aldolase</fullName>
        </alternativeName>
    </domain>
    <domain>
        <recommendedName>
            <fullName evidence="9">2-amino-4-hydroxy-6-hydroxymethyldihydropteridine pyrophosphokinase</fullName>
            <ecNumber evidence="9">2.7.6.3</ecNumber>
        </recommendedName>
        <alternativeName>
            <fullName evidence="9">6-hydroxymethyl-7,8-dihydropterin pyrophosphokinase</fullName>
            <shortName evidence="9">PPPK</shortName>
        </alternativeName>
        <alternativeName>
            <fullName evidence="9">7,8-dihydro-6-hydroxymethylpterin pyrophosphokinase</fullName>
            <shortName evidence="9">HPPK</shortName>
        </alternativeName>
    </domain>
</protein>
<reference evidence="12" key="2">
    <citation type="submission" date="2020-09" db="EMBL/GenBank/DDBJ databases">
        <authorList>
            <person name="Sun Q."/>
            <person name="Zhou Y."/>
        </authorList>
    </citation>
    <scope>NUCLEOTIDE SEQUENCE</scope>
    <source>
        <strain evidence="12">CGMCC 4.7372</strain>
    </source>
</reference>
<dbReference type="GO" id="GO:0046654">
    <property type="term" value="P:tetrahydrofolate biosynthetic process"/>
    <property type="evidence" value="ECO:0007669"/>
    <property type="project" value="UniProtKB-UniRule"/>
</dbReference>
<evidence type="ECO:0000256" key="7">
    <source>
        <dbReference type="ARBA" id="ARBA00022840"/>
    </source>
</evidence>
<dbReference type="InterPro" id="IPR006157">
    <property type="entry name" value="FolB_dom"/>
</dbReference>
<name>A0A8H9HES4_9ACTO</name>
<dbReference type="GO" id="GO:0004150">
    <property type="term" value="F:dihydroneopterin aldolase activity"/>
    <property type="evidence" value="ECO:0007669"/>
    <property type="project" value="UniProtKB-UniRule"/>
</dbReference>
<evidence type="ECO:0000256" key="9">
    <source>
        <dbReference type="RuleBase" id="RU362079"/>
    </source>
</evidence>
<keyword evidence="6" id="KW-0418">Kinase</keyword>
<dbReference type="EC" id="2.7.6.3" evidence="9"/>
<comment type="pathway">
    <text evidence="2">Cofactor biosynthesis; tetrahydrofolate biosynthesis; 2-amino-4-hydroxy-6-hydroxymethyl-7,8-dihydropteridine diphosphate from 7,8-dihydroneopterin triphosphate: step 4/4.</text>
</comment>
<comment type="caution">
    <text evidence="12">The sequence shown here is derived from an EMBL/GenBank/DDBJ whole genome shotgun (WGS) entry which is preliminary data.</text>
</comment>
<dbReference type="NCBIfam" id="TIGR01498">
    <property type="entry name" value="folK"/>
    <property type="match status" value="1"/>
</dbReference>
<evidence type="ECO:0000256" key="8">
    <source>
        <dbReference type="ARBA" id="ARBA00022909"/>
    </source>
</evidence>
<dbReference type="Pfam" id="PF02152">
    <property type="entry name" value="FolB"/>
    <property type="match status" value="1"/>
</dbReference>
<keyword evidence="5" id="KW-0547">Nucleotide-binding</keyword>
<feature type="domain" description="Dihydroneopterin aldolase/epimerase" evidence="11">
    <location>
        <begin position="12"/>
        <end position="127"/>
    </location>
</feature>
<feature type="compositionally biased region" description="Low complexity" evidence="10">
    <location>
        <begin position="166"/>
        <end position="196"/>
    </location>
</feature>
<feature type="compositionally biased region" description="Pro residues" evidence="10">
    <location>
        <begin position="647"/>
        <end position="668"/>
    </location>
</feature>
<dbReference type="Gene3D" id="3.30.70.560">
    <property type="entry name" value="7,8-Dihydro-6-hydroxymethylpterin-pyrophosphokinase HPPK"/>
    <property type="match status" value="1"/>
</dbReference>
<reference evidence="12" key="1">
    <citation type="journal article" date="2014" name="Int. J. Syst. Evol. Microbiol.">
        <title>Complete genome sequence of Corynebacterium casei LMG S-19264T (=DSM 44701T), isolated from a smear-ripened cheese.</title>
        <authorList>
            <consortium name="US DOE Joint Genome Institute (JGI-PGF)"/>
            <person name="Walter F."/>
            <person name="Albersmeier A."/>
            <person name="Kalinowski J."/>
            <person name="Ruckert C."/>
        </authorList>
    </citation>
    <scope>NUCLEOTIDE SEQUENCE</scope>
    <source>
        <strain evidence="12">CGMCC 4.7372</strain>
    </source>
</reference>
<dbReference type="CDD" id="cd00483">
    <property type="entry name" value="HPPK"/>
    <property type="match status" value="1"/>
</dbReference>
<dbReference type="SMART" id="SM00905">
    <property type="entry name" value="FolB"/>
    <property type="match status" value="1"/>
</dbReference>
<dbReference type="InterPro" id="IPR035907">
    <property type="entry name" value="Hppk_sf"/>
</dbReference>
<accession>A0A8H9HES4</accession>
<comment type="function">
    <text evidence="9">Catalyzes the conversion of 7,8-dihydroneopterin to 6-hydroxymethyl-7,8-dihydropterin.</text>
</comment>
<dbReference type="SUPFAM" id="SSF55083">
    <property type="entry name" value="6-hydroxymethyl-7,8-dihydropterin pyrophosphokinase, HPPK"/>
    <property type="match status" value="1"/>
</dbReference>
<dbReference type="SUPFAM" id="SSF55620">
    <property type="entry name" value="Tetrahydrobiopterin biosynthesis enzymes-like"/>
    <property type="match status" value="1"/>
</dbReference>
<dbReference type="PANTHER" id="PTHR43071">
    <property type="entry name" value="2-AMINO-4-HYDROXY-6-HYDROXYMETHYLDIHYDROPTERIDINE PYROPHOSPHOKINASE"/>
    <property type="match status" value="1"/>
</dbReference>
<evidence type="ECO:0000256" key="6">
    <source>
        <dbReference type="ARBA" id="ARBA00022777"/>
    </source>
</evidence>
<dbReference type="PANTHER" id="PTHR43071:SF1">
    <property type="entry name" value="2-AMINO-4-HYDROXY-6-HYDROXYMETHYLDIHYDROPTERIDINE PYROPHOSPHOKINASE"/>
    <property type="match status" value="1"/>
</dbReference>
<dbReference type="CDD" id="cd00534">
    <property type="entry name" value="DHNA_DHNTPE"/>
    <property type="match status" value="1"/>
</dbReference>
<dbReference type="Pfam" id="PF01288">
    <property type="entry name" value="HPPK"/>
    <property type="match status" value="1"/>
</dbReference>
<feature type="compositionally biased region" description="Low complexity" evidence="10">
    <location>
        <begin position="636"/>
        <end position="646"/>
    </location>
</feature>
<gene>
    <name evidence="12" type="ORF">GCM10011612_15040</name>
</gene>
<keyword evidence="8 9" id="KW-0289">Folate biosynthesis</keyword>
<feature type="region of interest" description="Disordered" evidence="10">
    <location>
        <begin position="275"/>
        <end position="369"/>
    </location>
</feature>
<feature type="compositionally biased region" description="Low complexity" evidence="10">
    <location>
        <begin position="683"/>
        <end position="697"/>
    </location>
</feature>
<feature type="region of interest" description="Disordered" evidence="10">
    <location>
        <begin position="166"/>
        <end position="249"/>
    </location>
</feature>
<keyword evidence="9" id="KW-0456">Lyase</keyword>
<keyword evidence="13" id="KW-1185">Reference proteome</keyword>
<comment type="catalytic activity">
    <reaction evidence="9">
        <text>7,8-dihydroneopterin = 6-hydroxymethyl-7,8-dihydropterin + glycolaldehyde</text>
        <dbReference type="Rhea" id="RHEA:10540"/>
        <dbReference type="ChEBI" id="CHEBI:17001"/>
        <dbReference type="ChEBI" id="CHEBI:17071"/>
        <dbReference type="ChEBI" id="CHEBI:44841"/>
        <dbReference type="EC" id="4.1.2.25"/>
    </reaction>
</comment>
<dbReference type="RefSeq" id="WP_080462579.1">
    <property type="nucleotide sequence ID" value="NZ_BMNJ01000004.1"/>
</dbReference>
<evidence type="ECO:0000313" key="12">
    <source>
        <dbReference type="EMBL" id="GGO98938.1"/>
    </source>
</evidence>
<dbReference type="InterPro" id="IPR043133">
    <property type="entry name" value="GTP-CH-I_C/QueF"/>
</dbReference>
<dbReference type="InterPro" id="IPR000550">
    <property type="entry name" value="Hppk"/>
</dbReference>
<dbReference type="EC" id="4.1.2.25" evidence="9"/>
<keyword evidence="7" id="KW-0067">ATP-binding</keyword>
<evidence type="ECO:0000256" key="2">
    <source>
        <dbReference type="ARBA" id="ARBA00005051"/>
    </source>
</evidence>
<dbReference type="GO" id="GO:0046656">
    <property type="term" value="P:folic acid biosynthetic process"/>
    <property type="evidence" value="ECO:0007669"/>
    <property type="project" value="UniProtKB-UniRule"/>
</dbReference>
<dbReference type="InterPro" id="IPR006156">
    <property type="entry name" value="Dihydroneopterin_aldolase"/>
</dbReference>
<dbReference type="GO" id="GO:0016301">
    <property type="term" value="F:kinase activity"/>
    <property type="evidence" value="ECO:0007669"/>
    <property type="project" value="UniProtKB-KW"/>
</dbReference>
<evidence type="ECO:0000256" key="4">
    <source>
        <dbReference type="ARBA" id="ARBA00022679"/>
    </source>
</evidence>
<comment type="similarity">
    <text evidence="9">Belongs to the DHNA family.</text>
</comment>
<proteinExistence type="inferred from homology"/>
<evidence type="ECO:0000259" key="11">
    <source>
        <dbReference type="SMART" id="SM00905"/>
    </source>
</evidence>
<dbReference type="OrthoDB" id="9808041at2"/>
<dbReference type="Gene3D" id="3.30.1130.10">
    <property type="match status" value="1"/>
</dbReference>
<evidence type="ECO:0000313" key="13">
    <source>
        <dbReference type="Proteomes" id="UP000614239"/>
    </source>
</evidence>
<evidence type="ECO:0000256" key="1">
    <source>
        <dbReference type="ARBA" id="ARBA00000198"/>
    </source>
</evidence>